<reference evidence="1" key="1">
    <citation type="submission" date="2021-08" db="EMBL/GenBank/DDBJ databases">
        <title>The first chromosome-level gecko genome reveals the dynamic sex chromosomes of Neotropical dwarf geckos (Sphaerodactylidae: Sphaerodactylus).</title>
        <authorList>
            <person name="Pinto B.J."/>
            <person name="Keating S.E."/>
            <person name="Gamble T."/>
        </authorList>
    </citation>
    <scope>NUCLEOTIDE SEQUENCE</scope>
    <source>
        <strain evidence="1">TG3544</strain>
    </source>
</reference>
<evidence type="ECO:0000313" key="2">
    <source>
        <dbReference type="Proteomes" id="UP000827872"/>
    </source>
</evidence>
<name>A0ACB8F3E2_9SAUR</name>
<evidence type="ECO:0000313" key="1">
    <source>
        <dbReference type="EMBL" id="KAH7999766.1"/>
    </source>
</evidence>
<accession>A0ACB8F3E2</accession>
<proteinExistence type="predicted"/>
<dbReference type="Proteomes" id="UP000827872">
    <property type="component" value="Linkage Group LG05"/>
</dbReference>
<protein>
    <submittedName>
        <fullName evidence="1">Uncharacterized protein</fullName>
    </submittedName>
</protein>
<dbReference type="EMBL" id="CM037618">
    <property type="protein sequence ID" value="KAH7999766.1"/>
    <property type="molecule type" value="Genomic_DNA"/>
</dbReference>
<organism evidence="1 2">
    <name type="scientific">Sphaerodactylus townsendi</name>
    <dbReference type="NCBI Taxonomy" id="933632"/>
    <lineage>
        <taxon>Eukaryota</taxon>
        <taxon>Metazoa</taxon>
        <taxon>Chordata</taxon>
        <taxon>Craniata</taxon>
        <taxon>Vertebrata</taxon>
        <taxon>Euteleostomi</taxon>
        <taxon>Lepidosauria</taxon>
        <taxon>Squamata</taxon>
        <taxon>Bifurcata</taxon>
        <taxon>Gekkota</taxon>
        <taxon>Sphaerodactylidae</taxon>
        <taxon>Sphaerodactylus</taxon>
    </lineage>
</organism>
<keyword evidence="2" id="KW-1185">Reference proteome</keyword>
<comment type="caution">
    <text evidence="1">The sequence shown here is derived from an EMBL/GenBank/DDBJ whole genome shotgun (WGS) entry which is preliminary data.</text>
</comment>
<gene>
    <name evidence="1" type="ORF">K3G42_018722</name>
</gene>
<sequence length="133" mass="15638">MFKWDLMLLDPFFLLHTHTFPFKGAVFICCSLYVLHIILCLALSQMKCVYIFYDLFLWTVQYNSVRYIIPNSISSSHYALLYRCIFQEYNKVKPHCIRSKGLGVALPFMDQIFSTIPHPPQPPEKWLLGARDL</sequence>